<proteinExistence type="predicted"/>
<accession>A0A1I1L1U2</accession>
<dbReference type="EMBL" id="FOLL01000018">
    <property type="protein sequence ID" value="SFC67009.1"/>
    <property type="molecule type" value="Genomic_DNA"/>
</dbReference>
<name>A0A1I1L1U2_9SPHI</name>
<sequence length="76" mass="8498">MIGGVFSCLRDLEGKIPPENPRIGFRLHKPGSRSLDPLSGYYDGFLFTSIDGFRWVNSVIIAHLSFGEITTLSKRL</sequence>
<dbReference type="AlphaFoldDB" id="A0A1I1L1U2"/>
<gene>
    <name evidence="1" type="ORF">SAMN05421747_11836</name>
</gene>
<evidence type="ECO:0000313" key="1">
    <source>
        <dbReference type="EMBL" id="SFC67009.1"/>
    </source>
</evidence>
<dbReference type="Proteomes" id="UP000199577">
    <property type="component" value="Unassembled WGS sequence"/>
</dbReference>
<organism evidence="1 2">
    <name type="scientific">Parapedobacter composti</name>
    <dbReference type="NCBI Taxonomy" id="623281"/>
    <lineage>
        <taxon>Bacteria</taxon>
        <taxon>Pseudomonadati</taxon>
        <taxon>Bacteroidota</taxon>
        <taxon>Sphingobacteriia</taxon>
        <taxon>Sphingobacteriales</taxon>
        <taxon>Sphingobacteriaceae</taxon>
        <taxon>Parapedobacter</taxon>
    </lineage>
</organism>
<protein>
    <submittedName>
        <fullName evidence="1">Uncharacterized protein</fullName>
    </submittedName>
</protein>
<reference evidence="1 2" key="1">
    <citation type="submission" date="2016-10" db="EMBL/GenBank/DDBJ databases">
        <authorList>
            <person name="de Groot N.N."/>
        </authorList>
    </citation>
    <scope>NUCLEOTIDE SEQUENCE [LARGE SCALE GENOMIC DNA]</scope>
    <source>
        <strain evidence="1 2">DSM 22900</strain>
    </source>
</reference>
<keyword evidence="2" id="KW-1185">Reference proteome</keyword>
<evidence type="ECO:0000313" key="2">
    <source>
        <dbReference type="Proteomes" id="UP000199577"/>
    </source>
</evidence>